<feature type="chain" id="PRO_5011730239" description="HEAT repeat-containing protein" evidence="1">
    <location>
        <begin position="24"/>
        <end position="152"/>
    </location>
</feature>
<protein>
    <recommendedName>
        <fullName evidence="4">HEAT repeat-containing protein</fullName>
    </recommendedName>
</protein>
<feature type="signal peptide" evidence="1">
    <location>
        <begin position="1"/>
        <end position="23"/>
    </location>
</feature>
<dbReference type="RefSeq" id="WP_089657267.1">
    <property type="nucleotide sequence ID" value="NZ_FNGH01000002.1"/>
</dbReference>
<keyword evidence="3" id="KW-1185">Reference proteome</keyword>
<proteinExistence type="predicted"/>
<gene>
    <name evidence="2" type="ORF">SAMN05192555_102440</name>
</gene>
<dbReference type="Proteomes" id="UP000199107">
    <property type="component" value="Unassembled WGS sequence"/>
</dbReference>
<dbReference type="STRING" id="48727.SAMN05192555_102440"/>
<reference evidence="3" key="1">
    <citation type="submission" date="2016-10" db="EMBL/GenBank/DDBJ databases">
        <authorList>
            <person name="Varghese N."/>
            <person name="Submissions S."/>
        </authorList>
    </citation>
    <scope>NUCLEOTIDE SEQUENCE [LARGE SCALE GENOMIC DNA]</scope>
    <source>
        <strain evidence="3">AAP</strain>
    </source>
</reference>
<dbReference type="OrthoDB" id="5785094at2"/>
<dbReference type="AlphaFoldDB" id="A0A1G9HE16"/>
<sequence length="152" mass="16832">MSPVTKGICIVMMAWLVAGCANTEPRPVSAKDEPPTEQAAAVAYYVAKLPDRDYVETYGDADNPRPWYTAAEALGEIGKPAIPALVERLDSDDGYELMLALYAMMLASQDPTLQTETGGDFLRLGTVLSEDTNPANRRLALAWWLRYRHLWP</sequence>
<keyword evidence="1" id="KW-0732">Signal</keyword>
<dbReference type="InterPro" id="IPR016024">
    <property type="entry name" value="ARM-type_fold"/>
</dbReference>
<dbReference type="SUPFAM" id="SSF48371">
    <property type="entry name" value="ARM repeat"/>
    <property type="match status" value="1"/>
</dbReference>
<name>A0A1G9HE16_9GAMM</name>
<dbReference type="EMBL" id="FNGH01000002">
    <property type="protein sequence ID" value="SDL11220.1"/>
    <property type="molecule type" value="Genomic_DNA"/>
</dbReference>
<organism evidence="2 3">
    <name type="scientific">Franzmannia pantelleriensis</name>
    <dbReference type="NCBI Taxonomy" id="48727"/>
    <lineage>
        <taxon>Bacteria</taxon>
        <taxon>Pseudomonadati</taxon>
        <taxon>Pseudomonadota</taxon>
        <taxon>Gammaproteobacteria</taxon>
        <taxon>Oceanospirillales</taxon>
        <taxon>Halomonadaceae</taxon>
        <taxon>Franzmannia</taxon>
    </lineage>
</organism>
<evidence type="ECO:0000256" key="1">
    <source>
        <dbReference type="SAM" id="SignalP"/>
    </source>
</evidence>
<evidence type="ECO:0000313" key="3">
    <source>
        <dbReference type="Proteomes" id="UP000199107"/>
    </source>
</evidence>
<evidence type="ECO:0008006" key="4">
    <source>
        <dbReference type="Google" id="ProtNLM"/>
    </source>
</evidence>
<accession>A0A1G9HE16</accession>
<dbReference type="PROSITE" id="PS51257">
    <property type="entry name" value="PROKAR_LIPOPROTEIN"/>
    <property type="match status" value="1"/>
</dbReference>
<evidence type="ECO:0000313" key="2">
    <source>
        <dbReference type="EMBL" id="SDL11220.1"/>
    </source>
</evidence>